<name>A0A1I6IWU7_9FIRM</name>
<dbReference type="Pfam" id="PF20469">
    <property type="entry name" value="OLD-like_TOPRIM"/>
    <property type="match status" value="1"/>
</dbReference>
<dbReference type="InterPro" id="IPR003959">
    <property type="entry name" value="ATPase_AAA_core"/>
</dbReference>
<dbReference type="GO" id="GO:0016887">
    <property type="term" value="F:ATP hydrolysis activity"/>
    <property type="evidence" value="ECO:0007669"/>
    <property type="project" value="InterPro"/>
</dbReference>
<dbReference type="CDD" id="cd01026">
    <property type="entry name" value="TOPRIM_OLD"/>
    <property type="match status" value="1"/>
</dbReference>
<dbReference type="SUPFAM" id="SSF52540">
    <property type="entry name" value="P-loop containing nucleoside triphosphate hydrolases"/>
    <property type="match status" value="1"/>
</dbReference>
<feature type="domain" description="ABC transporter" evidence="1">
    <location>
        <begin position="1"/>
        <end position="269"/>
    </location>
</feature>
<gene>
    <name evidence="2" type="ORF">SAMN02910262_00920</name>
</gene>
<dbReference type="Pfam" id="PF13304">
    <property type="entry name" value="AAA_21"/>
    <property type="match status" value="1"/>
</dbReference>
<evidence type="ECO:0000313" key="3">
    <source>
        <dbReference type="Proteomes" id="UP000214760"/>
    </source>
</evidence>
<dbReference type="EMBL" id="FOZC01000004">
    <property type="protein sequence ID" value="SFR71214.1"/>
    <property type="molecule type" value="Genomic_DNA"/>
</dbReference>
<dbReference type="PANTHER" id="PTHR43581">
    <property type="entry name" value="ATP/GTP PHOSPHATASE"/>
    <property type="match status" value="1"/>
</dbReference>
<dbReference type="Proteomes" id="UP000214760">
    <property type="component" value="Unassembled WGS sequence"/>
</dbReference>
<dbReference type="InterPro" id="IPR034139">
    <property type="entry name" value="TOPRIM_OLD"/>
</dbReference>
<dbReference type="InterPro" id="IPR003439">
    <property type="entry name" value="ABC_transporter-like_ATP-bd"/>
</dbReference>
<proteinExistence type="predicted"/>
<reference evidence="2 3" key="1">
    <citation type="submission" date="2016-10" db="EMBL/GenBank/DDBJ databases">
        <authorList>
            <person name="de Groot N.N."/>
        </authorList>
    </citation>
    <scope>NUCLEOTIDE SEQUENCE [LARGE SCALE GENOMIC DNA]</scope>
    <source>
        <strain evidence="2 3">F</strain>
    </source>
</reference>
<dbReference type="GO" id="GO:0005524">
    <property type="term" value="F:ATP binding"/>
    <property type="evidence" value="ECO:0007669"/>
    <property type="project" value="InterPro"/>
</dbReference>
<evidence type="ECO:0000313" key="2">
    <source>
        <dbReference type="EMBL" id="SFR71214.1"/>
    </source>
</evidence>
<dbReference type="PANTHER" id="PTHR43581:SF2">
    <property type="entry name" value="EXCINUCLEASE ATPASE SUBUNIT"/>
    <property type="match status" value="1"/>
</dbReference>
<dbReference type="RefSeq" id="WP_031471882.1">
    <property type="nucleotide sequence ID" value="NZ_FOZC01000004.1"/>
</dbReference>
<sequence>MEKNLIFPLSCELTVSNVFEEKINIVLYEGITTFIGPNGSGKTQTQKRLRDYLKSKYGNNHVRYLSSNRIGTMEQYRSKINQYNYSSADYQVGNRETKTHRHDIETSAGDFFTMDERKDVYIKIAERLSVLFKRQIFLRWDSGSLKVFFEKDDGRGEYSVVAEASGLINVISILAALYDEEILFLLIDEPEVSLHPQLQAFLLREMKAAVKEYGKTIVLSTHATDFISLNTIEDISHFVFFSENNLPRQVDSSIPEFKSKKLGDFIQRLGHSYKNGFFAKRILLIEGASDLVLCNYLSDRLGYNIDVSGTQIVPTDGKGQFPAAVKLFRTINKDVAILTDLDGFIDDNSIVELFAQSAKAKEIASKHAANSISDMVRNVKTKISGMIIKHIDDMREVYEKHPYWINKKEDDDETKTAKRAMVGMLFCVEDNEISKWQDAEEWKNTKIQIDTVISVLGELGCFVLKKGAIESYYHYVSNNTCVEKPSAAIEEVSNLDGVGFEKIKEYYSDIVTALEFVSTADEIDESLAVKKELLSELALVLGLVKYDKDEKAMYAAIKQAKNNADSLFEYQIIAEENKKGVEVNIKSNILQVTGFPFKIFVGDNVNAVVEDKIRNRMVTVGR</sequence>
<protein>
    <submittedName>
        <fullName evidence="2">AAA domain-containing protein, putative AbiEii toxin, Type IV TA system</fullName>
    </submittedName>
</protein>
<evidence type="ECO:0000259" key="1">
    <source>
        <dbReference type="PROSITE" id="PS50893"/>
    </source>
</evidence>
<dbReference type="InterPro" id="IPR027417">
    <property type="entry name" value="P-loop_NTPase"/>
</dbReference>
<dbReference type="InterPro" id="IPR051396">
    <property type="entry name" value="Bact_Antivir_Def_Nuclease"/>
</dbReference>
<dbReference type="AlphaFoldDB" id="A0A1I6IWU7"/>
<dbReference type="PROSITE" id="PS50893">
    <property type="entry name" value="ABC_TRANSPORTER_2"/>
    <property type="match status" value="1"/>
</dbReference>
<organism evidence="2 3">
    <name type="scientific">[Clostridium] aminophilum</name>
    <dbReference type="NCBI Taxonomy" id="1526"/>
    <lineage>
        <taxon>Bacteria</taxon>
        <taxon>Bacillati</taxon>
        <taxon>Bacillota</taxon>
        <taxon>Clostridia</taxon>
        <taxon>Lachnospirales</taxon>
        <taxon>Lachnospiraceae</taxon>
    </lineage>
</organism>
<dbReference type="Gene3D" id="3.40.50.300">
    <property type="entry name" value="P-loop containing nucleotide triphosphate hydrolases"/>
    <property type="match status" value="1"/>
</dbReference>
<accession>A0A1I6IWU7</accession>